<feature type="transmembrane region" description="Helical" evidence="10">
    <location>
        <begin position="145"/>
        <end position="166"/>
    </location>
</feature>
<sequence length="234" mass="25022">MARRRRPPRPGALAELPPLKILSQIAALQGLYYVGALVLMLFTALVAGTKFSLDLVFGWETVRGDTTQGWLMGFIWVLNGGLLMCVFPCLPLFPCVAETDAVCDRAVAIVILVGRSKLVLDFAISLHVVHLIVVTLYTGQLPRHMAWWVTMGGATAVAVALATWGCRYRQLQPISFGGNRATTAGGPSGGGVHAESGADGDEEQGFSRGRGRGRGRDGAGEYEMADMNADSSTR</sequence>
<dbReference type="Proteomes" id="UP001304895">
    <property type="component" value="Unassembled WGS sequence"/>
</dbReference>
<dbReference type="GO" id="GO:0000139">
    <property type="term" value="C:Golgi membrane"/>
    <property type="evidence" value="ECO:0007669"/>
    <property type="project" value="UniProtKB-SubCell"/>
</dbReference>
<gene>
    <name evidence="11" type="ORF">BT67DRAFT_445030</name>
</gene>
<evidence type="ECO:0000256" key="7">
    <source>
        <dbReference type="ARBA" id="ARBA00023034"/>
    </source>
</evidence>
<name>A0AAN6Z9Q7_9PEZI</name>
<evidence type="ECO:0000256" key="9">
    <source>
        <dbReference type="SAM" id="MobiDB-lite"/>
    </source>
</evidence>
<feature type="region of interest" description="Disordered" evidence="9">
    <location>
        <begin position="179"/>
        <end position="234"/>
    </location>
</feature>
<evidence type="ECO:0000256" key="8">
    <source>
        <dbReference type="ARBA" id="ARBA00023136"/>
    </source>
</evidence>
<reference evidence="11" key="2">
    <citation type="submission" date="2023-05" db="EMBL/GenBank/DDBJ databases">
        <authorList>
            <consortium name="Lawrence Berkeley National Laboratory"/>
            <person name="Steindorff A."/>
            <person name="Hensen N."/>
            <person name="Bonometti L."/>
            <person name="Westerberg I."/>
            <person name="Brannstrom I.O."/>
            <person name="Guillou S."/>
            <person name="Cros-Aarteil S."/>
            <person name="Calhoun S."/>
            <person name="Haridas S."/>
            <person name="Kuo A."/>
            <person name="Mondo S."/>
            <person name="Pangilinan J."/>
            <person name="Riley R."/>
            <person name="Labutti K."/>
            <person name="Andreopoulos B."/>
            <person name="Lipzen A."/>
            <person name="Chen C."/>
            <person name="Yanf M."/>
            <person name="Daum C."/>
            <person name="Ng V."/>
            <person name="Clum A."/>
            <person name="Ohm R."/>
            <person name="Martin F."/>
            <person name="Silar P."/>
            <person name="Natvig D."/>
            <person name="Lalanne C."/>
            <person name="Gautier V."/>
            <person name="Ament-Velasquez S.L."/>
            <person name="Kruys A."/>
            <person name="Hutchinson M.I."/>
            <person name="Powell A.J."/>
            <person name="Barry K."/>
            <person name="Miller A.N."/>
            <person name="Grigoriev I.V."/>
            <person name="Debuchy R."/>
            <person name="Gladieux P."/>
            <person name="Thoren M.H."/>
            <person name="Johannesson H."/>
        </authorList>
    </citation>
    <scope>NUCLEOTIDE SEQUENCE</scope>
    <source>
        <strain evidence="11">CBS 123565</strain>
    </source>
</reference>
<feature type="transmembrane region" description="Helical" evidence="10">
    <location>
        <begin position="118"/>
        <end position="139"/>
    </location>
</feature>
<organism evidence="11 12">
    <name type="scientific">Trichocladium antarcticum</name>
    <dbReference type="NCBI Taxonomy" id="1450529"/>
    <lineage>
        <taxon>Eukaryota</taxon>
        <taxon>Fungi</taxon>
        <taxon>Dikarya</taxon>
        <taxon>Ascomycota</taxon>
        <taxon>Pezizomycotina</taxon>
        <taxon>Sordariomycetes</taxon>
        <taxon>Sordariomycetidae</taxon>
        <taxon>Sordariales</taxon>
        <taxon>Chaetomiaceae</taxon>
        <taxon>Trichocladium</taxon>
    </lineage>
</organism>
<dbReference type="GO" id="GO:0005829">
    <property type="term" value="C:cytosol"/>
    <property type="evidence" value="ECO:0007669"/>
    <property type="project" value="GOC"/>
</dbReference>
<dbReference type="AlphaFoldDB" id="A0AAN6Z9Q7"/>
<dbReference type="Pfam" id="PF09801">
    <property type="entry name" value="SYS1"/>
    <property type="match status" value="2"/>
</dbReference>
<evidence type="ECO:0000256" key="1">
    <source>
        <dbReference type="ARBA" id="ARBA00004653"/>
    </source>
</evidence>
<feature type="transmembrane region" description="Helical" evidence="10">
    <location>
        <begin position="30"/>
        <end position="53"/>
    </location>
</feature>
<keyword evidence="5" id="KW-0653">Protein transport</keyword>
<keyword evidence="12" id="KW-1185">Reference proteome</keyword>
<keyword evidence="4 10" id="KW-0812">Transmembrane</keyword>
<accession>A0AAN6Z9Q7</accession>
<reference evidence="11" key="1">
    <citation type="journal article" date="2023" name="Mol. Phylogenet. Evol.">
        <title>Genome-scale phylogeny and comparative genomics of the fungal order Sordariales.</title>
        <authorList>
            <person name="Hensen N."/>
            <person name="Bonometti L."/>
            <person name="Westerberg I."/>
            <person name="Brannstrom I.O."/>
            <person name="Guillou S."/>
            <person name="Cros-Aarteil S."/>
            <person name="Calhoun S."/>
            <person name="Haridas S."/>
            <person name="Kuo A."/>
            <person name="Mondo S."/>
            <person name="Pangilinan J."/>
            <person name="Riley R."/>
            <person name="LaButti K."/>
            <person name="Andreopoulos B."/>
            <person name="Lipzen A."/>
            <person name="Chen C."/>
            <person name="Yan M."/>
            <person name="Daum C."/>
            <person name="Ng V."/>
            <person name="Clum A."/>
            <person name="Steindorff A."/>
            <person name="Ohm R.A."/>
            <person name="Martin F."/>
            <person name="Silar P."/>
            <person name="Natvig D.O."/>
            <person name="Lalanne C."/>
            <person name="Gautier V."/>
            <person name="Ament-Velasquez S.L."/>
            <person name="Kruys A."/>
            <person name="Hutchinson M.I."/>
            <person name="Powell A.J."/>
            <person name="Barry K."/>
            <person name="Miller A.N."/>
            <person name="Grigoriev I.V."/>
            <person name="Debuchy R."/>
            <person name="Gladieux P."/>
            <person name="Hiltunen Thoren M."/>
            <person name="Johannesson H."/>
        </authorList>
    </citation>
    <scope>NUCLEOTIDE SEQUENCE</scope>
    <source>
        <strain evidence="11">CBS 123565</strain>
    </source>
</reference>
<keyword evidence="6 10" id="KW-1133">Transmembrane helix</keyword>
<proteinExistence type="inferred from homology"/>
<evidence type="ECO:0008006" key="13">
    <source>
        <dbReference type="Google" id="ProtNLM"/>
    </source>
</evidence>
<evidence type="ECO:0000313" key="11">
    <source>
        <dbReference type="EMBL" id="KAK4131045.1"/>
    </source>
</evidence>
<evidence type="ECO:0000256" key="2">
    <source>
        <dbReference type="ARBA" id="ARBA00008160"/>
    </source>
</evidence>
<dbReference type="GO" id="GO:0043001">
    <property type="term" value="P:Golgi to plasma membrane protein transport"/>
    <property type="evidence" value="ECO:0007669"/>
    <property type="project" value="TreeGrafter"/>
</dbReference>
<evidence type="ECO:0000256" key="10">
    <source>
        <dbReference type="SAM" id="Phobius"/>
    </source>
</evidence>
<evidence type="ECO:0000256" key="5">
    <source>
        <dbReference type="ARBA" id="ARBA00022927"/>
    </source>
</evidence>
<dbReference type="GO" id="GO:0005802">
    <property type="term" value="C:trans-Golgi network"/>
    <property type="evidence" value="ECO:0007669"/>
    <property type="project" value="TreeGrafter"/>
</dbReference>
<dbReference type="PANTHER" id="PTHR12952">
    <property type="entry name" value="SYS1"/>
    <property type="match status" value="1"/>
</dbReference>
<dbReference type="GO" id="GO:0034067">
    <property type="term" value="P:protein localization to Golgi apparatus"/>
    <property type="evidence" value="ECO:0007669"/>
    <property type="project" value="TreeGrafter"/>
</dbReference>
<keyword evidence="7" id="KW-0333">Golgi apparatus</keyword>
<evidence type="ECO:0000256" key="3">
    <source>
        <dbReference type="ARBA" id="ARBA00022448"/>
    </source>
</evidence>
<comment type="caution">
    <text evidence="11">The sequence shown here is derived from an EMBL/GenBank/DDBJ whole genome shotgun (WGS) entry which is preliminary data.</text>
</comment>
<keyword evidence="3" id="KW-0813">Transport</keyword>
<dbReference type="GO" id="GO:0006895">
    <property type="term" value="P:Golgi to endosome transport"/>
    <property type="evidence" value="ECO:0007669"/>
    <property type="project" value="TreeGrafter"/>
</dbReference>
<feature type="transmembrane region" description="Helical" evidence="10">
    <location>
        <begin position="73"/>
        <end position="97"/>
    </location>
</feature>
<evidence type="ECO:0000256" key="6">
    <source>
        <dbReference type="ARBA" id="ARBA00022989"/>
    </source>
</evidence>
<dbReference type="InterPro" id="IPR019185">
    <property type="entry name" value="Integral_membrane_SYS1-rel"/>
</dbReference>
<evidence type="ECO:0000313" key="12">
    <source>
        <dbReference type="Proteomes" id="UP001304895"/>
    </source>
</evidence>
<dbReference type="EMBL" id="MU853428">
    <property type="protein sequence ID" value="KAK4131045.1"/>
    <property type="molecule type" value="Genomic_DNA"/>
</dbReference>
<evidence type="ECO:0000256" key="4">
    <source>
        <dbReference type="ARBA" id="ARBA00022692"/>
    </source>
</evidence>
<comment type="similarity">
    <text evidence="2">Belongs to the SYS1 family.</text>
</comment>
<dbReference type="PANTHER" id="PTHR12952:SF0">
    <property type="entry name" value="PROTEIN SYS1 HOMOLOG"/>
    <property type="match status" value="1"/>
</dbReference>
<comment type="subcellular location">
    <subcellularLocation>
        <location evidence="1">Golgi apparatus membrane</location>
        <topology evidence="1">Multi-pass membrane protein</topology>
    </subcellularLocation>
</comment>
<keyword evidence="8 10" id="KW-0472">Membrane</keyword>
<protein>
    <recommendedName>
        <fullName evidence="13">Integral membrane protein</fullName>
    </recommendedName>
</protein>